<keyword evidence="2" id="KW-1185">Reference proteome</keyword>
<accession>A0ABD1T221</accession>
<sequence length="206" mass="23732">MSYYFHRVLHACLGLYRKVVTNATIHNSPYEKDNVKPWYSYFQDVVEAIDGTHISANVPVDDQARYRNRKQVISQNVLVACTFDIKFTYARRLGGIGTRCTNAKCRSLISKYYLADARFSLVPGFLSSYRRTRYHRRDIEDDVCEEDFDTSDDEVNPTHADVPEDATINARISFTADALWSNNRDAMAQSIWVNHNPNADAEIEFD</sequence>
<dbReference type="PANTHER" id="PTHR22930">
    <property type="match status" value="1"/>
</dbReference>
<dbReference type="PANTHER" id="PTHR22930:SF221">
    <property type="entry name" value="NUCLEASE HARBI1"/>
    <property type="match status" value="1"/>
</dbReference>
<evidence type="ECO:0000313" key="1">
    <source>
        <dbReference type="EMBL" id="KAL2506675.1"/>
    </source>
</evidence>
<evidence type="ECO:0000313" key="2">
    <source>
        <dbReference type="Proteomes" id="UP001604336"/>
    </source>
</evidence>
<dbReference type="Proteomes" id="UP001604336">
    <property type="component" value="Unassembled WGS sequence"/>
</dbReference>
<gene>
    <name evidence="1" type="ORF">Adt_22296</name>
</gene>
<proteinExistence type="predicted"/>
<dbReference type="InterPro" id="IPR045249">
    <property type="entry name" value="HARBI1-like"/>
</dbReference>
<organism evidence="1 2">
    <name type="scientific">Abeliophyllum distichum</name>
    <dbReference type="NCBI Taxonomy" id="126358"/>
    <lineage>
        <taxon>Eukaryota</taxon>
        <taxon>Viridiplantae</taxon>
        <taxon>Streptophyta</taxon>
        <taxon>Embryophyta</taxon>
        <taxon>Tracheophyta</taxon>
        <taxon>Spermatophyta</taxon>
        <taxon>Magnoliopsida</taxon>
        <taxon>eudicotyledons</taxon>
        <taxon>Gunneridae</taxon>
        <taxon>Pentapetalae</taxon>
        <taxon>asterids</taxon>
        <taxon>lamiids</taxon>
        <taxon>Lamiales</taxon>
        <taxon>Oleaceae</taxon>
        <taxon>Forsythieae</taxon>
        <taxon>Abeliophyllum</taxon>
    </lineage>
</organism>
<reference evidence="2" key="1">
    <citation type="submission" date="2024-07" db="EMBL/GenBank/DDBJ databases">
        <title>Two chromosome-level genome assemblies of Korean endemic species Abeliophyllum distichum and Forsythia ovata (Oleaceae).</title>
        <authorList>
            <person name="Jang H."/>
        </authorList>
    </citation>
    <scope>NUCLEOTIDE SEQUENCE [LARGE SCALE GENOMIC DNA]</scope>
</reference>
<dbReference type="AlphaFoldDB" id="A0ABD1T221"/>
<comment type="caution">
    <text evidence="1">The sequence shown here is derived from an EMBL/GenBank/DDBJ whole genome shotgun (WGS) entry which is preliminary data.</text>
</comment>
<dbReference type="EMBL" id="JBFOLK010000006">
    <property type="protein sequence ID" value="KAL2506675.1"/>
    <property type="molecule type" value="Genomic_DNA"/>
</dbReference>
<protein>
    <submittedName>
        <fullName evidence="1">Harbinger transposase-derived nuclease</fullName>
    </submittedName>
</protein>
<name>A0ABD1T221_9LAMI</name>